<dbReference type="SMART" id="SM00020">
    <property type="entry name" value="Tryp_SPc"/>
    <property type="match status" value="1"/>
</dbReference>
<dbReference type="InterPro" id="IPR043504">
    <property type="entry name" value="Peptidase_S1_PA_chymotrypsin"/>
</dbReference>
<feature type="chain" id="PRO_5035208641" evidence="3">
    <location>
        <begin position="27"/>
        <end position="224"/>
    </location>
</feature>
<accession>A0A8J3AZC4</accession>
<dbReference type="RefSeq" id="WP_189168321.1">
    <property type="nucleotide sequence ID" value="NZ_BMQB01000001.1"/>
</dbReference>
<dbReference type="Proteomes" id="UP000649739">
    <property type="component" value="Unassembled WGS sequence"/>
</dbReference>
<dbReference type="SUPFAM" id="SSF50494">
    <property type="entry name" value="Trypsin-like serine proteases"/>
    <property type="match status" value="1"/>
</dbReference>
<feature type="domain" description="Peptidase S1" evidence="4">
    <location>
        <begin position="36"/>
        <end position="222"/>
    </location>
</feature>
<evidence type="ECO:0000256" key="1">
    <source>
        <dbReference type="ARBA" id="ARBA00007664"/>
    </source>
</evidence>
<sequence length="224" mass="23349">MRANTFPAILCGVVAAGLAWASAASAAEPTPDSHHIIGGSLAKEGPWAVAIMVNGSQNCSGTIIASRWVLTAKHCANANNKFLIGNIDREAGQPRTATRSVSHPSADIILYEINEAVSTTYAKLTSAAPSVGSTEQAYGYGRTEAGRDSRYLKVANMRITKVGSVFIDAAKADGYTGPGDSGGPILQNQELIGVHSYGDTNAGTSGHVNVATYRQWILSNSGQL</sequence>
<feature type="signal peptide" evidence="3">
    <location>
        <begin position="1"/>
        <end position="26"/>
    </location>
</feature>
<evidence type="ECO:0000256" key="3">
    <source>
        <dbReference type="SAM" id="SignalP"/>
    </source>
</evidence>
<evidence type="ECO:0000256" key="2">
    <source>
        <dbReference type="ARBA" id="ARBA00023157"/>
    </source>
</evidence>
<dbReference type="GO" id="GO:0004252">
    <property type="term" value="F:serine-type endopeptidase activity"/>
    <property type="evidence" value="ECO:0007669"/>
    <property type="project" value="InterPro"/>
</dbReference>
<dbReference type="InterPro" id="IPR050430">
    <property type="entry name" value="Peptidase_S1"/>
</dbReference>
<organism evidence="5 6">
    <name type="scientific">Pilimelia anulata</name>
    <dbReference type="NCBI Taxonomy" id="53371"/>
    <lineage>
        <taxon>Bacteria</taxon>
        <taxon>Bacillati</taxon>
        <taxon>Actinomycetota</taxon>
        <taxon>Actinomycetes</taxon>
        <taxon>Micromonosporales</taxon>
        <taxon>Micromonosporaceae</taxon>
        <taxon>Pilimelia</taxon>
    </lineage>
</organism>
<dbReference type="GO" id="GO:0006508">
    <property type="term" value="P:proteolysis"/>
    <property type="evidence" value="ECO:0007669"/>
    <property type="project" value="InterPro"/>
</dbReference>
<gene>
    <name evidence="5" type="ORF">GCM10010123_04790</name>
</gene>
<evidence type="ECO:0000313" key="5">
    <source>
        <dbReference type="EMBL" id="GGJ77785.1"/>
    </source>
</evidence>
<evidence type="ECO:0000259" key="4">
    <source>
        <dbReference type="PROSITE" id="PS50240"/>
    </source>
</evidence>
<proteinExistence type="inferred from homology"/>
<dbReference type="Pfam" id="PF00089">
    <property type="entry name" value="Trypsin"/>
    <property type="match status" value="1"/>
</dbReference>
<dbReference type="PROSITE" id="PS50240">
    <property type="entry name" value="TRYPSIN_DOM"/>
    <property type="match status" value="1"/>
</dbReference>
<dbReference type="PANTHER" id="PTHR24276">
    <property type="entry name" value="POLYSERASE-RELATED"/>
    <property type="match status" value="1"/>
</dbReference>
<evidence type="ECO:0000313" key="6">
    <source>
        <dbReference type="Proteomes" id="UP000649739"/>
    </source>
</evidence>
<reference evidence="5" key="2">
    <citation type="submission" date="2020-09" db="EMBL/GenBank/DDBJ databases">
        <authorList>
            <person name="Sun Q."/>
            <person name="Ohkuma M."/>
        </authorList>
    </citation>
    <scope>NUCLEOTIDE SEQUENCE</scope>
    <source>
        <strain evidence="5">JCM 3090</strain>
    </source>
</reference>
<keyword evidence="6" id="KW-1185">Reference proteome</keyword>
<dbReference type="EMBL" id="BMQB01000001">
    <property type="protein sequence ID" value="GGJ77785.1"/>
    <property type="molecule type" value="Genomic_DNA"/>
</dbReference>
<dbReference type="PRINTS" id="PR00722">
    <property type="entry name" value="CHYMOTRYPSIN"/>
</dbReference>
<name>A0A8J3AZC4_9ACTN</name>
<keyword evidence="3" id="KW-0732">Signal</keyword>
<dbReference type="InterPro" id="IPR009003">
    <property type="entry name" value="Peptidase_S1_PA"/>
</dbReference>
<comment type="similarity">
    <text evidence="1">Belongs to the peptidase S1 family.</text>
</comment>
<dbReference type="PANTHER" id="PTHR24276:SF98">
    <property type="entry name" value="FI18310P1-RELATED"/>
    <property type="match status" value="1"/>
</dbReference>
<keyword evidence="2" id="KW-1015">Disulfide bond</keyword>
<dbReference type="Gene3D" id="2.40.10.10">
    <property type="entry name" value="Trypsin-like serine proteases"/>
    <property type="match status" value="1"/>
</dbReference>
<comment type="caution">
    <text evidence="5">The sequence shown here is derived from an EMBL/GenBank/DDBJ whole genome shotgun (WGS) entry which is preliminary data.</text>
</comment>
<protein>
    <submittedName>
        <fullName evidence="5">Hydrolase</fullName>
    </submittedName>
</protein>
<dbReference type="InterPro" id="IPR001254">
    <property type="entry name" value="Trypsin_dom"/>
</dbReference>
<keyword evidence="5" id="KW-0378">Hydrolase</keyword>
<dbReference type="InterPro" id="IPR001314">
    <property type="entry name" value="Peptidase_S1A"/>
</dbReference>
<reference evidence="5" key="1">
    <citation type="journal article" date="2014" name="Int. J. Syst. Evol. Microbiol.">
        <title>Complete genome sequence of Corynebacterium casei LMG S-19264T (=DSM 44701T), isolated from a smear-ripened cheese.</title>
        <authorList>
            <consortium name="US DOE Joint Genome Institute (JGI-PGF)"/>
            <person name="Walter F."/>
            <person name="Albersmeier A."/>
            <person name="Kalinowski J."/>
            <person name="Ruckert C."/>
        </authorList>
    </citation>
    <scope>NUCLEOTIDE SEQUENCE</scope>
    <source>
        <strain evidence="5">JCM 3090</strain>
    </source>
</reference>
<dbReference type="AlphaFoldDB" id="A0A8J3AZC4"/>